<keyword evidence="2" id="KW-1133">Transmembrane helix</keyword>
<feature type="transmembrane region" description="Helical" evidence="2">
    <location>
        <begin position="73"/>
        <end position="93"/>
    </location>
</feature>
<evidence type="ECO:0008006" key="5">
    <source>
        <dbReference type="Google" id="ProtNLM"/>
    </source>
</evidence>
<evidence type="ECO:0000256" key="1">
    <source>
        <dbReference type="SAM" id="MobiDB-lite"/>
    </source>
</evidence>
<sequence>MSVASRERPIDTAPRRSAGTVPRLDGRASAALMLGGAGLFVFNVLFGPIAIVLGLRAARDPAGGRFGRVGGRLGVALGVLDLLVWAVLLSVRVGGDGLSWQF</sequence>
<reference evidence="3 4" key="1">
    <citation type="submission" date="2024-10" db="EMBL/GenBank/DDBJ databases">
        <title>The Natural Products Discovery Center: Release of the First 8490 Sequenced Strains for Exploring Actinobacteria Biosynthetic Diversity.</title>
        <authorList>
            <person name="Kalkreuter E."/>
            <person name="Kautsar S.A."/>
            <person name="Yang D."/>
            <person name="Bader C.D."/>
            <person name="Teijaro C.N."/>
            <person name="Fluegel L."/>
            <person name="Davis C.M."/>
            <person name="Simpson J.R."/>
            <person name="Lauterbach L."/>
            <person name="Steele A.D."/>
            <person name="Gui C."/>
            <person name="Meng S."/>
            <person name="Li G."/>
            <person name="Viehrig K."/>
            <person name="Ye F."/>
            <person name="Su P."/>
            <person name="Kiefer A.F."/>
            <person name="Nichols A."/>
            <person name="Cepeda A.J."/>
            <person name="Yan W."/>
            <person name="Fan B."/>
            <person name="Jiang Y."/>
            <person name="Adhikari A."/>
            <person name="Zheng C.-J."/>
            <person name="Schuster L."/>
            <person name="Cowan T.M."/>
            <person name="Smanski M.J."/>
            <person name="Chevrette M.G."/>
            <person name="De Carvalho L.P.S."/>
            <person name="Shen B."/>
        </authorList>
    </citation>
    <scope>NUCLEOTIDE SEQUENCE [LARGE SCALE GENOMIC DNA]</scope>
    <source>
        <strain evidence="3 4">NPDC049845</strain>
    </source>
</reference>
<evidence type="ECO:0000313" key="3">
    <source>
        <dbReference type="EMBL" id="MFI7262906.1"/>
    </source>
</evidence>
<gene>
    <name evidence="3" type="ORF">ACIBP4_11460</name>
</gene>
<evidence type="ECO:0000256" key="2">
    <source>
        <dbReference type="SAM" id="Phobius"/>
    </source>
</evidence>
<feature type="region of interest" description="Disordered" evidence="1">
    <location>
        <begin position="1"/>
        <end position="21"/>
    </location>
</feature>
<feature type="transmembrane region" description="Helical" evidence="2">
    <location>
        <begin position="30"/>
        <end position="53"/>
    </location>
</feature>
<protein>
    <recommendedName>
        <fullName evidence="5">DUF4190 domain-containing protein</fullName>
    </recommendedName>
</protein>
<comment type="caution">
    <text evidence="3">The sequence shown here is derived from an EMBL/GenBank/DDBJ whole genome shotgun (WGS) entry which is preliminary data.</text>
</comment>
<name>A0ABW7ZLD3_9ACTN</name>
<keyword evidence="2" id="KW-0812">Transmembrane</keyword>
<keyword evidence="2" id="KW-0472">Membrane</keyword>
<dbReference type="RefSeq" id="WP_396762186.1">
    <property type="nucleotide sequence ID" value="NZ_JBITLA010000003.1"/>
</dbReference>
<organism evidence="3 4">
    <name type="scientific">Micromonospora maritima</name>
    <dbReference type="NCBI Taxonomy" id="986711"/>
    <lineage>
        <taxon>Bacteria</taxon>
        <taxon>Bacillati</taxon>
        <taxon>Actinomycetota</taxon>
        <taxon>Actinomycetes</taxon>
        <taxon>Micromonosporales</taxon>
        <taxon>Micromonosporaceae</taxon>
        <taxon>Micromonospora</taxon>
    </lineage>
</organism>
<feature type="compositionally biased region" description="Basic and acidic residues" evidence="1">
    <location>
        <begin position="1"/>
        <end position="14"/>
    </location>
</feature>
<evidence type="ECO:0000313" key="4">
    <source>
        <dbReference type="Proteomes" id="UP001612812"/>
    </source>
</evidence>
<dbReference type="Proteomes" id="UP001612812">
    <property type="component" value="Unassembled WGS sequence"/>
</dbReference>
<keyword evidence="4" id="KW-1185">Reference proteome</keyword>
<dbReference type="EMBL" id="JBITLE010000003">
    <property type="protein sequence ID" value="MFI7262906.1"/>
    <property type="molecule type" value="Genomic_DNA"/>
</dbReference>
<proteinExistence type="predicted"/>
<accession>A0ABW7ZLD3</accession>